<sequence>MRNLWDVHCLVAEFGTAGLAERAPHHGLAHEVARALRLAAALSGDRAMHSPADHLYLRRLTARDGWGRATRPVTRLAFYVRSHWLRMPPAMLARHLWTKWRGGHRAGGV</sequence>
<dbReference type="AlphaFoldDB" id="A0A161K517"/>
<accession>A0A161K517</accession>
<name>A0A161K517_9ZZZZ</name>
<dbReference type="EMBL" id="CZQE01000045">
    <property type="protein sequence ID" value="CUS43396.1"/>
    <property type="molecule type" value="Genomic_DNA"/>
</dbReference>
<proteinExistence type="predicted"/>
<organism evidence="1">
    <name type="scientific">hydrothermal vent metagenome</name>
    <dbReference type="NCBI Taxonomy" id="652676"/>
    <lineage>
        <taxon>unclassified sequences</taxon>
        <taxon>metagenomes</taxon>
        <taxon>ecological metagenomes</taxon>
    </lineage>
</organism>
<protein>
    <submittedName>
        <fullName evidence="1">Uncharacterized protein</fullName>
    </submittedName>
</protein>
<reference evidence="1" key="1">
    <citation type="submission" date="2015-10" db="EMBL/GenBank/DDBJ databases">
        <authorList>
            <person name="Gilbert D.G."/>
        </authorList>
    </citation>
    <scope>NUCLEOTIDE SEQUENCE</scope>
</reference>
<evidence type="ECO:0000313" key="1">
    <source>
        <dbReference type="EMBL" id="CUS43396.1"/>
    </source>
</evidence>
<gene>
    <name evidence="1" type="ORF">MGWOODY_Smn387</name>
</gene>